<name>A0A6A5YE93_9PEZI</name>
<dbReference type="AlphaFoldDB" id="A0A6A5YE93"/>
<keyword evidence="2" id="KW-1185">Reference proteome</keyword>
<evidence type="ECO:0000313" key="2">
    <source>
        <dbReference type="Proteomes" id="UP000799776"/>
    </source>
</evidence>
<evidence type="ECO:0000313" key="1">
    <source>
        <dbReference type="EMBL" id="KAF2089667.1"/>
    </source>
</evidence>
<sequence length="290" mass="32820">MSAINQRSLDGAPAMITLEFNWVERTKDLINDWPPLAYQVPTSTDQSHIYHRVKEKILSILSLEPGMAYAQTLLGFHINLDPTNTSESFRYRAWRPEDPLSMYLKPGQDKLTGDIHVYLFQDLDFPYRATQIYDVLKPHDWIYTPLSATDHVSRMRFHYHTVERIVAIGRTKNSASSASSEQENVVVIKYFDDYEGINVETFFVVPWTPDGRRTPGHNMTPIFFNNIVVTVKEFKELAFKKLRDAVSDYQDAVYVGLVREGKIMGAGVNTVAGSVASPAAGSVVGPVEQE</sequence>
<accession>A0A6A5YE93</accession>
<reference evidence="1" key="1">
    <citation type="journal article" date="2020" name="Stud. Mycol.">
        <title>101 Dothideomycetes genomes: a test case for predicting lifestyles and emergence of pathogens.</title>
        <authorList>
            <person name="Haridas S."/>
            <person name="Albert R."/>
            <person name="Binder M."/>
            <person name="Bloem J."/>
            <person name="Labutti K."/>
            <person name="Salamov A."/>
            <person name="Andreopoulos B."/>
            <person name="Baker S."/>
            <person name="Barry K."/>
            <person name="Bills G."/>
            <person name="Bluhm B."/>
            <person name="Cannon C."/>
            <person name="Castanera R."/>
            <person name="Culley D."/>
            <person name="Daum C."/>
            <person name="Ezra D."/>
            <person name="Gonzalez J."/>
            <person name="Henrissat B."/>
            <person name="Kuo A."/>
            <person name="Liang C."/>
            <person name="Lipzen A."/>
            <person name="Lutzoni F."/>
            <person name="Magnuson J."/>
            <person name="Mondo S."/>
            <person name="Nolan M."/>
            <person name="Ohm R."/>
            <person name="Pangilinan J."/>
            <person name="Park H.-J."/>
            <person name="Ramirez L."/>
            <person name="Alfaro M."/>
            <person name="Sun H."/>
            <person name="Tritt A."/>
            <person name="Yoshinaga Y."/>
            <person name="Zwiers L.-H."/>
            <person name="Turgeon B."/>
            <person name="Goodwin S."/>
            <person name="Spatafora J."/>
            <person name="Crous P."/>
            <person name="Grigoriev I."/>
        </authorList>
    </citation>
    <scope>NUCLEOTIDE SEQUENCE</scope>
    <source>
        <strain evidence="1">CBS 121410</strain>
    </source>
</reference>
<proteinExistence type="predicted"/>
<protein>
    <submittedName>
        <fullName evidence="1">Uncharacterized protein</fullName>
    </submittedName>
</protein>
<organism evidence="1 2">
    <name type="scientific">Saccharata proteae CBS 121410</name>
    <dbReference type="NCBI Taxonomy" id="1314787"/>
    <lineage>
        <taxon>Eukaryota</taxon>
        <taxon>Fungi</taxon>
        <taxon>Dikarya</taxon>
        <taxon>Ascomycota</taxon>
        <taxon>Pezizomycotina</taxon>
        <taxon>Dothideomycetes</taxon>
        <taxon>Dothideomycetes incertae sedis</taxon>
        <taxon>Botryosphaeriales</taxon>
        <taxon>Saccharataceae</taxon>
        <taxon>Saccharata</taxon>
    </lineage>
</organism>
<gene>
    <name evidence="1" type="ORF">K490DRAFT_63800</name>
</gene>
<dbReference type="EMBL" id="ML978714">
    <property type="protein sequence ID" value="KAF2089667.1"/>
    <property type="molecule type" value="Genomic_DNA"/>
</dbReference>
<dbReference type="Proteomes" id="UP000799776">
    <property type="component" value="Unassembled WGS sequence"/>
</dbReference>